<evidence type="ECO:0000256" key="1">
    <source>
        <dbReference type="PIRSR" id="PIRSR613078-2"/>
    </source>
</evidence>
<organism evidence="2 3">
    <name type="scientific">Streptomyces albireticuli</name>
    <dbReference type="NCBI Taxonomy" id="1940"/>
    <lineage>
        <taxon>Bacteria</taxon>
        <taxon>Bacillati</taxon>
        <taxon>Actinomycetota</taxon>
        <taxon>Actinomycetes</taxon>
        <taxon>Kitasatosporales</taxon>
        <taxon>Streptomycetaceae</taxon>
        <taxon>Streptomyces</taxon>
    </lineage>
</organism>
<protein>
    <submittedName>
        <fullName evidence="2">Phosphoglycerate mutase</fullName>
    </submittedName>
</protein>
<dbReference type="AlphaFoldDB" id="A0A1Z2L7S4"/>
<dbReference type="OrthoDB" id="4697614at2"/>
<dbReference type="SUPFAM" id="SSF53254">
    <property type="entry name" value="Phosphoglycerate mutase-like"/>
    <property type="match status" value="1"/>
</dbReference>
<evidence type="ECO:0000313" key="3">
    <source>
        <dbReference type="Proteomes" id="UP000195755"/>
    </source>
</evidence>
<dbReference type="Pfam" id="PF00300">
    <property type="entry name" value="His_Phos_1"/>
    <property type="match status" value="1"/>
</dbReference>
<dbReference type="PANTHER" id="PTHR48100:SF15">
    <property type="entry name" value="SEDOHEPTULOSE 1,7-BISPHOSPHATASE"/>
    <property type="match status" value="1"/>
</dbReference>
<proteinExistence type="predicted"/>
<gene>
    <name evidence="2" type="primary">gpmB</name>
    <name evidence="2" type="ORF">SMD11_4677</name>
</gene>
<dbReference type="InterPro" id="IPR029033">
    <property type="entry name" value="His_PPase_superfam"/>
</dbReference>
<feature type="binding site" evidence="1">
    <location>
        <position position="58"/>
    </location>
    <ligand>
        <name>substrate</name>
    </ligand>
</feature>
<dbReference type="Proteomes" id="UP000195755">
    <property type="component" value="Chromosome"/>
</dbReference>
<sequence length="198" mass="21449">MSELLLIRHGETEWSRSGRHTGLTDIPLTEHGEKQAEALRPLLAGRTVGPVLASPLKRALRTAELAGLDPRPDPDLREWDYGGYEGVSTDEIHRTRPGWYLWDDGVVPGDAGHPGETAAQVGARADRVLARIAPWLAEPDGPDVVLVAHAHFLRVLTARRLGLPPTAGALFRLDTATVSRIGTEHGRPALVAWNLPSA</sequence>
<reference evidence="2 3" key="1">
    <citation type="submission" date="2017-06" db="EMBL/GenBank/DDBJ databases">
        <title>Streptomyces albireticuli Genome sequencing and assembly.</title>
        <authorList>
            <person name="Wang Y."/>
            <person name="Du B."/>
            <person name="Ding Y."/>
            <person name="Liu H."/>
            <person name="Hou Q."/>
            <person name="Liu K."/>
            <person name="Yao L."/>
            <person name="Wang C."/>
        </authorList>
    </citation>
    <scope>NUCLEOTIDE SEQUENCE [LARGE SCALE GENOMIC DNA]</scope>
    <source>
        <strain evidence="2 3">MDJK11</strain>
    </source>
</reference>
<dbReference type="GO" id="GO:0070297">
    <property type="term" value="P:regulation of phosphorelay signal transduction system"/>
    <property type="evidence" value="ECO:0007669"/>
    <property type="project" value="TreeGrafter"/>
</dbReference>
<dbReference type="PANTHER" id="PTHR48100">
    <property type="entry name" value="BROAD-SPECIFICITY PHOSPHATASE YOR283W-RELATED"/>
    <property type="match status" value="1"/>
</dbReference>
<dbReference type="InterPro" id="IPR013078">
    <property type="entry name" value="His_Pase_superF_clade-1"/>
</dbReference>
<evidence type="ECO:0000313" key="2">
    <source>
        <dbReference type="EMBL" id="ARZ70271.1"/>
    </source>
</evidence>
<feature type="binding site" evidence="1">
    <location>
        <begin position="21"/>
        <end position="22"/>
    </location>
    <ligand>
        <name>substrate</name>
    </ligand>
</feature>
<name>A0A1Z2L7S4_9ACTN</name>
<accession>A0A1Z2L7S4</accession>
<dbReference type="SMART" id="SM00855">
    <property type="entry name" value="PGAM"/>
    <property type="match status" value="1"/>
</dbReference>
<dbReference type="Gene3D" id="3.40.50.1240">
    <property type="entry name" value="Phosphoglycerate mutase-like"/>
    <property type="match status" value="1"/>
</dbReference>
<dbReference type="RefSeq" id="WP_087928243.1">
    <property type="nucleotide sequence ID" value="NZ_CP021744.1"/>
</dbReference>
<dbReference type="GO" id="GO:0101006">
    <property type="term" value="F:protein histidine phosphatase activity"/>
    <property type="evidence" value="ECO:0007669"/>
    <property type="project" value="TreeGrafter"/>
</dbReference>
<dbReference type="CDD" id="cd07067">
    <property type="entry name" value="HP_PGM_like"/>
    <property type="match status" value="1"/>
</dbReference>
<dbReference type="InterPro" id="IPR050275">
    <property type="entry name" value="PGM_Phosphatase"/>
</dbReference>
<dbReference type="EMBL" id="CP021744">
    <property type="protein sequence ID" value="ARZ70271.1"/>
    <property type="molecule type" value="Genomic_DNA"/>
</dbReference>
<dbReference type="KEGG" id="salj:SMD11_4677"/>